<reference evidence="1" key="1">
    <citation type="submission" date="2020-11" db="EMBL/GenBank/DDBJ databases">
        <authorList>
            <consortium name="DOE Joint Genome Institute"/>
            <person name="Ahrendt S."/>
            <person name="Riley R."/>
            <person name="Andreopoulos W."/>
            <person name="Labutti K."/>
            <person name="Pangilinan J."/>
            <person name="Ruiz-Duenas F.J."/>
            <person name="Barrasa J.M."/>
            <person name="Sanchez-Garcia M."/>
            <person name="Camarero S."/>
            <person name="Miyauchi S."/>
            <person name="Serrano A."/>
            <person name="Linde D."/>
            <person name="Babiker R."/>
            <person name="Drula E."/>
            <person name="Ayuso-Fernandez I."/>
            <person name="Pacheco R."/>
            <person name="Padilla G."/>
            <person name="Ferreira P."/>
            <person name="Barriuso J."/>
            <person name="Kellner H."/>
            <person name="Castanera R."/>
            <person name="Alfaro M."/>
            <person name="Ramirez L."/>
            <person name="Pisabarro A.G."/>
            <person name="Kuo A."/>
            <person name="Tritt A."/>
            <person name="Lipzen A."/>
            <person name="He G."/>
            <person name="Yan M."/>
            <person name="Ng V."/>
            <person name="Cullen D."/>
            <person name="Martin F."/>
            <person name="Rosso M.-N."/>
            <person name="Henrissat B."/>
            <person name="Hibbett D."/>
            <person name="Martinez A.T."/>
            <person name="Grigoriev I.V."/>
        </authorList>
    </citation>
    <scope>NUCLEOTIDE SEQUENCE</scope>
    <source>
        <strain evidence="1">CIRM-BRFM 674</strain>
    </source>
</reference>
<dbReference type="OrthoDB" id="2884925at2759"/>
<sequence length="529" mass="60689">MNTPSFSVFDSFPNELISTIHEEAVLTYSEASTTPTRLDRTTLASISLVCKKWRQNSLNNGKLWAPAVDVNCGTLAWVEEVLRRAKSYPIAIVSSKGKSYREPGDFLHKFTFDSWQRVFEKIAFWGVFSLETALLNDKSNLAALMDGLRNPAPKLESFTLVNTYSPWPYDWDTEDEHFMLPGDFLGRHAPRLKMFDVHHILLPASFDFSVWNNLTSLKVSQDMTVMNYDVMKWTTRNWLDILRPLKFLEHLELADVYDTSNTNIVLGFGSTPNVHLDHLSSLKLTRNFRQKLMFDLLARLIIPSACKISITVHQWAALNEYTPHEFHNLKCGLDRHIRGLLTSNGNNSLSVSLRNSFRGIGFDLAIWLHDRNNPSKSLNPSDSPNFLFCHSIAWVDNAVDVDINETRTLEDIPSAPTPDYPFSQLLAALEDLPASDITIQSWPRIVINDVEPLCRFLSRCEHADVINIYDTDGVILDILQRKQSMRHGILIPNLSSFHYEAESEEDLRRLEEFRFWRESIGKLPEQFEP</sequence>
<keyword evidence="2" id="KW-1185">Reference proteome</keyword>
<dbReference type="AlphaFoldDB" id="A0A9P6CTB1"/>
<evidence type="ECO:0000313" key="1">
    <source>
        <dbReference type="EMBL" id="KAF9479166.1"/>
    </source>
</evidence>
<organism evidence="1 2">
    <name type="scientific">Pholiota conissans</name>
    <dbReference type="NCBI Taxonomy" id="109636"/>
    <lineage>
        <taxon>Eukaryota</taxon>
        <taxon>Fungi</taxon>
        <taxon>Dikarya</taxon>
        <taxon>Basidiomycota</taxon>
        <taxon>Agaricomycotina</taxon>
        <taxon>Agaricomycetes</taxon>
        <taxon>Agaricomycetidae</taxon>
        <taxon>Agaricales</taxon>
        <taxon>Agaricineae</taxon>
        <taxon>Strophariaceae</taxon>
        <taxon>Pholiota</taxon>
    </lineage>
</organism>
<proteinExistence type="predicted"/>
<dbReference type="Proteomes" id="UP000807469">
    <property type="component" value="Unassembled WGS sequence"/>
</dbReference>
<accession>A0A9P6CTB1</accession>
<evidence type="ECO:0008006" key="3">
    <source>
        <dbReference type="Google" id="ProtNLM"/>
    </source>
</evidence>
<dbReference type="EMBL" id="MU155219">
    <property type="protein sequence ID" value="KAF9479166.1"/>
    <property type="molecule type" value="Genomic_DNA"/>
</dbReference>
<name>A0A9P6CTB1_9AGAR</name>
<comment type="caution">
    <text evidence="1">The sequence shown here is derived from an EMBL/GenBank/DDBJ whole genome shotgun (WGS) entry which is preliminary data.</text>
</comment>
<evidence type="ECO:0000313" key="2">
    <source>
        <dbReference type="Proteomes" id="UP000807469"/>
    </source>
</evidence>
<gene>
    <name evidence="1" type="ORF">BDN70DRAFT_710467</name>
</gene>
<protein>
    <recommendedName>
        <fullName evidence="3">F-box domain-containing protein</fullName>
    </recommendedName>
</protein>